<dbReference type="SUPFAM" id="SSF54292">
    <property type="entry name" value="2Fe-2S ferredoxin-like"/>
    <property type="match status" value="1"/>
</dbReference>
<dbReference type="GO" id="GO:0016491">
    <property type="term" value="F:oxidoreductase activity"/>
    <property type="evidence" value="ECO:0007669"/>
    <property type="project" value="UniProtKB-KW"/>
</dbReference>
<evidence type="ECO:0000259" key="2">
    <source>
        <dbReference type="PROSITE" id="PS51085"/>
    </source>
</evidence>
<sequence>MSTEPLFEQLPVAQGPKVRITFNNVPYEVPDGMNLAAALLAAGVRRFRSTPVCRSPRAPYCMMGVCFECLVEIDGTPNCQSCLESARDGMAVRSQEGVRQVLAEFTAESASTIGGKGQRQ</sequence>
<dbReference type="Pfam" id="PF13510">
    <property type="entry name" value="Fer2_4"/>
    <property type="match status" value="1"/>
</dbReference>
<dbReference type="GO" id="GO:0051536">
    <property type="term" value="F:iron-sulfur cluster binding"/>
    <property type="evidence" value="ECO:0007669"/>
    <property type="project" value="InterPro"/>
</dbReference>
<dbReference type="EMBL" id="CP017565">
    <property type="protein sequence ID" value="APA90598.2"/>
    <property type="molecule type" value="Genomic_DNA"/>
</dbReference>
<dbReference type="KEGG" id="pspw:BJG93_34220"/>
<feature type="domain" description="2Fe-2S ferredoxin-type" evidence="2">
    <location>
        <begin position="16"/>
        <end position="98"/>
    </location>
</feature>
<protein>
    <submittedName>
        <fullName evidence="3">(2Fe-2S)-binding protein</fullName>
    </submittedName>
</protein>
<geneLocation type="plasmid" evidence="3 4">
    <name>pl2WSM5005</name>
</geneLocation>
<gene>
    <name evidence="3" type="ORF">BJG93_34220</name>
</gene>
<dbReference type="OrthoDB" id="573392at2"/>
<evidence type="ECO:0000256" key="1">
    <source>
        <dbReference type="ARBA" id="ARBA00023002"/>
    </source>
</evidence>
<proteinExistence type="predicted"/>
<dbReference type="InterPro" id="IPR001041">
    <property type="entry name" value="2Fe-2S_ferredoxin-type"/>
</dbReference>
<keyword evidence="1" id="KW-0560">Oxidoreductase</keyword>
<dbReference type="AlphaFoldDB" id="A0A1I9YWM7"/>
<evidence type="ECO:0000313" key="3">
    <source>
        <dbReference type="EMBL" id="APA90598.2"/>
    </source>
</evidence>
<reference evidence="3" key="2">
    <citation type="submission" date="2021-06" db="EMBL/GenBank/DDBJ databases">
        <authorList>
            <person name="Rogers T.H."/>
            <person name="Ramsay J.P."/>
            <person name="Wang P."/>
            <person name="Terpolilli J."/>
        </authorList>
    </citation>
    <scope>NUCLEOTIDE SEQUENCE [LARGE SCALE GENOMIC DNA]</scope>
    <source>
        <strain evidence="3">WSM5005</strain>
        <plasmid evidence="3">pl2WSM5005</plasmid>
    </source>
</reference>
<evidence type="ECO:0000313" key="4">
    <source>
        <dbReference type="Proteomes" id="UP000179860"/>
    </source>
</evidence>
<dbReference type="Proteomes" id="UP000179860">
    <property type="component" value="Plasmid pl2WSM5005"/>
</dbReference>
<dbReference type="InterPro" id="IPR036010">
    <property type="entry name" value="2Fe-2S_ferredoxin-like_sf"/>
</dbReference>
<name>A0A1I9YWM7_9BURK</name>
<reference evidence="3" key="1">
    <citation type="submission" date="2016-09" db="EMBL/GenBank/DDBJ databases">
        <title>The Complete Genome of Burkholderia sprentiae wsm5005.</title>
        <authorList>
            <person name="De Meyer S."/>
            <person name="Wang P."/>
            <person name="Terpolilli J."/>
        </authorList>
    </citation>
    <scope>NUCLEOTIDE SEQUENCE [LARGE SCALE GENOMIC DNA]</scope>
    <source>
        <strain evidence="3">WSM5005</strain>
        <plasmid evidence="3">pl2WSM5005</plasmid>
    </source>
</reference>
<dbReference type="Gene3D" id="3.10.20.440">
    <property type="entry name" value="2Fe-2S iron-sulphur cluster binding domain, sarcosine oxidase, alpha subunit, N-terminal domain"/>
    <property type="match status" value="1"/>
</dbReference>
<accession>A0A1I9YWM7</accession>
<dbReference type="RefSeq" id="WP_027193718.1">
    <property type="nucleotide sequence ID" value="NZ_CP017565.2"/>
</dbReference>
<dbReference type="InterPro" id="IPR042204">
    <property type="entry name" value="2Fe-2S-bd_N"/>
</dbReference>
<keyword evidence="3" id="KW-0614">Plasmid</keyword>
<keyword evidence="4" id="KW-1185">Reference proteome</keyword>
<dbReference type="PROSITE" id="PS51085">
    <property type="entry name" value="2FE2S_FER_2"/>
    <property type="match status" value="1"/>
</dbReference>
<organism evidence="3 4">
    <name type="scientific">Paraburkholderia sprentiae WSM5005</name>
    <dbReference type="NCBI Taxonomy" id="754502"/>
    <lineage>
        <taxon>Bacteria</taxon>
        <taxon>Pseudomonadati</taxon>
        <taxon>Pseudomonadota</taxon>
        <taxon>Betaproteobacteria</taxon>
        <taxon>Burkholderiales</taxon>
        <taxon>Burkholderiaceae</taxon>
        <taxon>Paraburkholderia</taxon>
    </lineage>
</organism>